<comment type="similarity">
    <text evidence="2 12">Belongs to the ABC-4 integral membrane protein family. FtsX subfamily.</text>
</comment>
<evidence type="ECO:0000256" key="3">
    <source>
        <dbReference type="ARBA" id="ARBA00011160"/>
    </source>
</evidence>
<sequence>MPRAAASSDRRQTFFSRLLEEHARVFFFSLGKLWQNPAGTLLTALVIGITLALPAGLHALINNVDKLSYSWEGAAQSSLFLKDSVSAERGKDLARELNARPGVARTTYISRDQALAEFRKLSGFGEALDILDNNPLPAVITVTPMHKQSRDEINALVTDLSNLPEVDMAKLDQKWLERLYGIIDLLQRGVMVIAVLLSLAVIVTVANTIRLDIQARREEIIVMKLIGAPNSFIRRPFLYTGLWYGFTGSVVALIFVGVGMAALTGPVQNLAGLYESNFSLSGLSFFAVLQVFGAGIVLGWLGAFLTVSRHLSKIEPH</sequence>
<evidence type="ECO:0000256" key="12">
    <source>
        <dbReference type="PIRNR" id="PIRNR003097"/>
    </source>
</evidence>
<evidence type="ECO:0000256" key="8">
    <source>
        <dbReference type="ARBA" id="ARBA00022692"/>
    </source>
</evidence>
<keyword evidence="17" id="KW-1185">Reference proteome</keyword>
<dbReference type="OrthoDB" id="9813411at2"/>
<evidence type="ECO:0000256" key="10">
    <source>
        <dbReference type="ARBA" id="ARBA00023136"/>
    </source>
</evidence>
<comment type="subcellular location">
    <subcellularLocation>
        <location evidence="1">Cell inner membrane</location>
        <topology evidence="1">Multi-pass membrane protein</topology>
    </subcellularLocation>
</comment>
<dbReference type="EMBL" id="QANS01000003">
    <property type="protein sequence ID" value="PTU31659.1"/>
    <property type="molecule type" value="Genomic_DNA"/>
</dbReference>
<dbReference type="PANTHER" id="PTHR47755:SF1">
    <property type="entry name" value="CELL DIVISION PROTEIN FTSX"/>
    <property type="match status" value="1"/>
</dbReference>
<organism evidence="16 17">
    <name type="scientific">Stenotrophobium rhamnosiphilum</name>
    <dbReference type="NCBI Taxonomy" id="2029166"/>
    <lineage>
        <taxon>Bacteria</taxon>
        <taxon>Pseudomonadati</taxon>
        <taxon>Pseudomonadota</taxon>
        <taxon>Gammaproteobacteria</taxon>
        <taxon>Nevskiales</taxon>
        <taxon>Nevskiaceae</taxon>
        <taxon>Stenotrophobium</taxon>
    </lineage>
</organism>
<keyword evidence="8 13" id="KW-0812">Transmembrane</keyword>
<proteinExistence type="inferred from homology"/>
<dbReference type="InterPro" id="IPR003838">
    <property type="entry name" value="ABC3_permease_C"/>
</dbReference>
<keyword evidence="9 13" id="KW-1133">Transmembrane helix</keyword>
<feature type="domain" description="FtsX extracellular" evidence="15">
    <location>
        <begin position="78"/>
        <end position="167"/>
    </location>
</feature>
<feature type="domain" description="ABC3 transporter permease C-terminal" evidence="14">
    <location>
        <begin position="191"/>
        <end position="310"/>
    </location>
</feature>
<dbReference type="PIRSF" id="PIRSF003097">
    <property type="entry name" value="FtsX"/>
    <property type="match status" value="1"/>
</dbReference>
<evidence type="ECO:0000259" key="15">
    <source>
        <dbReference type="Pfam" id="PF18075"/>
    </source>
</evidence>
<evidence type="ECO:0000256" key="9">
    <source>
        <dbReference type="ARBA" id="ARBA00022989"/>
    </source>
</evidence>
<name>A0A2T5MGJ8_9GAMM</name>
<keyword evidence="7 12" id="KW-0132">Cell division</keyword>
<keyword evidence="11 12" id="KW-0131">Cell cycle</keyword>
<dbReference type="GO" id="GO:0032153">
    <property type="term" value="C:cell division site"/>
    <property type="evidence" value="ECO:0007669"/>
    <property type="project" value="TreeGrafter"/>
</dbReference>
<keyword evidence="6 12" id="KW-0997">Cell inner membrane</keyword>
<dbReference type="PANTHER" id="PTHR47755">
    <property type="entry name" value="CELL DIVISION PROTEIN FTSX"/>
    <property type="match status" value="1"/>
</dbReference>
<feature type="transmembrane region" description="Helical" evidence="13">
    <location>
        <begin position="185"/>
        <end position="209"/>
    </location>
</feature>
<dbReference type="Proteomes" id="UP000244248">
    <property type="component" value="Unassembled WGS sequence"/>
</dbReference>
<comment type="subunit">
    <text evidence="3">Forms a membrane-associated complex with FtsE.</text>
</comment>
<comment type="caution">
    <text evidence="16">The sequence shown here is derived from an EMBL/GenBank/DDBJ whole genome shotgun (WGS) entry which is preliminary data.</text>
</comment>
<evidence type="ECO:0000256" key="11">
    <source>
        <dbReference type="ARBA" id="ARBA00023306"/>
    </source>
</evidence>
<evidence type="ECO:0000313" key="16">
    <source>
        <dbReference type="EMBL" id="PTU31659.1"/>
    </source>
</evidence>
<dbReference type="InterPro" id="IPR047590">
    <property type="entry name" value="FtsX_proteobact-type"/>
</dbReference>
<comment type="function">
    <text evidence="12">Part of the ABC transporter FtsEX involved in cellular division.</text>
</comment>
<gene>
    <name evidence="16" type="ORF">CJD38_10105</name>
</gene>
<dbReference type="GO" id="GO:0005886">
    <property type="term" value="C:plasma membrane"/>
    <property type="evidence" value="ECO:0007669"/>
    <property type="project" value="UniProtKB-SubCell"/>
</dbReference>
<evidence type="ECO:0000256" key="6">
    <source>
        <dbReference type="ARBA" id="ARBA00022519"/>
    </source>
</evidence>
<dbReference type="Pfam" id="PF02687">
    <property type="entry name" value="FtsX"/>
    <property type="match status" value="1"/>
</dbReference>
<dbReference type="Pfam" id="PF18075">
    <property type="entry name" value="FtsX_ECD"/>
    <property type="match status" value="1"/>
</dbReference>
<reference evidence="16 17" key="1">
    <citation type="submission" date="2018-04" db="EMBL/GenBank/DDBJ databases">
        <title>Novel species isolated from glacier.</title>
        <authorList>
            <person name="Liu Q."/>
            <person name="Xin Y.-H."/>
        </authorList>
    </citation>
    <scope>NUCLEOTIDE SEQUENCE [LARGE SCALE GENOMIC DNA]</scope>
    <source>
        <strain evidence="16 17">GT1R17</strain>
    </source>
</reference>
<evidence type="ECO:0000256" key="5">
    <source>
        <dbReference type="ARBA" id="ARBA00022475"/>
    </source>
</evidence>
<evidence type="ECO:0000256" key="1">
    <source>
        <dbReference type="ARBA" id="ARBA00004429"/>
    </source>
</evidence>
<feature type="transmembrane region" description="Helical" evidence="13">
    <location>
        <begin position="41"/>
        <end position="61"/>
    </location>
</feature>
<evidence type="ECO:0000256" key="13">
    <source>
        <dbReference type="SAM" id="Phobius"/>
    </source>
</evidence>
<dbReference type="Gene3D" id="3.30.70.3040">
    <property type="match status" value="1"/>
</dbReference>
<feature type="transmembrane region" description="Helical" evidence="13">
    <location>
        <begin position="242"/>
        <end position="263"/>
    </location>
</feature>
<dbReference type="InterPro" id="IPR004513">
    <property type="entry name" value="FtsX"/>
</dbReference>
<evidence type="ECO:0000259" key="14">
    <source>
        <dbReference type="Pfam" id="PF02687"/>
    </source>
</evidence>
<dbReference type="RefSeq" id="WP_107940207.1">
    <property type="nucleotide sequence ID" value="NZ_QANS01000003.1"/>
</dbReference>
<dbReference type="GO" id="GO:0051301">
    <property type="term" value="P:cell division"/>
    <property type="evidence" value="ECO:0007669"/>
    <property type="project" value="UniProtKB-KW"/>
</dbReference>
<evidence type="ECO:0000256" key="4">
    <source>
        <dbReference type="ARBA" id="ARBA00021907"/>
    </source>
</evidence>
<protein>
    <recommendedName>
        <fullName evidence="4 12">Cell division protein FtsX</fullName>
    </recommendedName>
</protein>
<accession>A0A2T5MGJ8</accession>
<keyword evidence="10 12" id="KW-0472">Membrane</keyword>
<evidence type="ECO:0000313" key="17">
    <source>
        <dbReference type="Proteomes" id="UP000244248"/>
    </source>
</evidence>
<feature type="transmembrane region" description="Helical" evidence="13">
    <location>
        <begin position="283"/>
        <end position="307"/>
    </location>
</feature>
<dbReference type="InterPro" id="IPR040690">
    <property type="entry name" value="FtsX_ECD"/>
</dbReference>
<dbReference type="NCBIfam" id="TIGR00439">
    <property type="entry name" value="FtsX_Gneg"/>
    <property type="match status" value="1"/>
</dbReference>
<evidence type="ECO:0000256" key="7">
    <source>
        <dbReference type="ARBA" id="ARBA00022618"/>
    </source>
</evidence>
<keyword evidence="5 12" id="KW-1003">Cell membrane</keyword>
<dbReference type="AlphaFoldDB" id="A0A2T5MGJ8"/>
<evidence type="ECO:0000256" key="2">
    <source>
        <dbReference type="ARBA" id="ARBA00007379"/>
    </source>
</evidence>